<evidence type="ECO:0000313" key="12">
    <source>
        <dbReference type="EMBL" id="KAF4372241.1"/>
    </source>
</evidence>
<evidence type="ECO:0000256" key="3">
    <source>
        <dbReference type="ARBA" id="ARBA00013223"/>
    </source>
</evidence>
<dbReference type="Pfam" id="PF00175">
    <property type="entry name" value="NAD_binding_1"/>
    <property type="match status" value="1"/>
</dbReference>
<dbReference type="Proteomes" id="UP000583929">
    <property type="component" value="Unassembled WGS sequence"/>
</dbReference>
<keyword evidence="7 9" id="KW-0560">Oxidoreductase</keyword>
<dbReference type="SUPFAM" id="SSF63380">
    <property type="entry name" value="Riboflavin synthase domain-like"/>
    <property type="match status" value="1"/>
</dbReference>
<dbReference type="InterPro" id="IPR015701">
    <property type="entry name" value="FNR"/>
</dbReference>
<dbReference type="InterPro" id="IPR017938">
    <property type="entry name" value="Riboflavin_synthase-like_b-brl"/>
</dbReference>
<keyword evidence="6 9" id="KW-0521">NADP</keyword>
<gene>
    <name evidence="12" type="ORF">G4B88_006985</name>
</gene>
<feature type="binding site" evidence="10">
    <location>
        <position position="171"/>
    </location>
    <ligand>
        <name>NADP(+)</name>
        <dbReference type="ChEBI" id="CHEBI:58349"/>
    </ligand>
</feature>
<reference evidence="12 13" key="1">
    <citation type="journal article" date="2020" name="bioRxiv">
        <title>Sequence and annotation of 42 cannabis genomes reveals extensive copy number variation in cannabinoid synthesis and pathogen resistance genes.</title>
        <authorList>
            <person name="Mckernan K.J."/>
            <person name="Helbert Y."/>
            <person name="Kane L.T."/>
            <person name="Ebling H."/>
            <person name="Zhang L."/>
            <person name="Liu B."/>
            <person name="Eaton Z."/>
            <person name="Mclaughlin S."/>
            <person name="Kingan S."/>
            <person name="Baybayan P."/>
            <person name="Concepcion G."/>
            <person name="Jordan M."/>
            <person name="Riva A."/>
            <person name="Barbazuk W."/>
            <person name="Harkins T."/>
        </authorList>
    </citation>
    <scope>NUCLEOTIDE SEQUENCE [LARGE SCALE GENOMIC DNA]</scope>
    <source>
        <strain evidence="13">cv. Jamaican Lion 4</strain>
        <tissue evidence="12">Leaf</tissue>
    </source>
</reference>
<proteinExistence type="inferred from homology"/>
<evidence type="ECO:0000256" key="5">
    <source>
        <dbReference type="ARBA" id="ARBA00022827"/>
    </source>
</evidence>
<evidence type="ECO:0000259" key="11">
    <source>
        <dbReference type="PROSITE" id="PS51384"/>
    </source>
</evidence>
<evidence type="ECO:0000256" key="6">
    <source>
        <dbReference type="ARBA" id="ARBA00022857"/>
    </source>
</evidence>
<evidence type="ECO:0000256" key="4">
    <source>
        <dbReference type="ARBA" id="ARBA00022630"/>
    </source>
</evidence>
<sequence length="365" mass="42448">MALILSRALCGLKLPQMYGHATFCMERVLTPNNNTFLIKNSKLLNWSKQISIMACDLYQEPRRIIRWSESDPTNSSTDNIGKNDDNPYHKATIVSVEKISDHSSKDDTYHIVFDHNGQFTNRYLEGQYFGVMPSAKNVSKQGDAKKLRYYFGACSRYGENFDNTTTSLCVRLVPNRTSEFLCKLNPGDEIQVTGPTGHAMLLGDRNPYTTHIFTTFETGIAPFRAHVGRLFNKNNHEQKYYGKVLLFHIVSSNGSILYKEEFEQYQKDYPSNFHYIVIKKNIHHFRTINRVKCLFRDPEIFGDHSRDVFNLLHNKRNAYIYLAGPREMAIPIENTLKNVAKKEGDDWRKTLERLKHNEQWRVQVF</sequence>
<dbReference type="EMBL" id="JAATIQ010000188">
    <property type="protein sequence ID" value="KAF4372241.1"/>
    <property type="molecule type" value="Genomic_DNA"/>
</dbReference>
<name>A0A7J6FNE4_CANSA</name>
<dbReference type="PANTHER" id="PTHR43314">
    <property type="match status" value="1"/>
</dbReference>
<dbReference type="Gene3D" id="3.40.50.80">
    <property type="entry name" value="Nucleotide-binding domain of ferredoxin-NADP reductase (FNR) module"/>
    <property type="match status" value="1"/>
</dbReference>
<dbReference type="EC" id="1.18.1.2" evidence="3"/>
<dbReference type="PIRSF" id="PIRSF000361">
    <property type="entry name" value="Frd-NADP+_RD"/>
    <property type="match status" value="1"/>
</dbReference>
<organism evidence="12 13">
    <name type="scientific">Cannabis sativa</name>
    <name type="common">Hemp</name>
    <name type="synonym">Marijuana</name>
    <dbReference type="NCBI Taxonomy" id="3483"/>
    <lineage>
        <taxon>Eukaryota</taxon>
        <taxon>Viridiplantae</taxon>
        <taxon>Streptophyta</taxon>
        <taxon>Embryophyta</taxon>
        <taxon>Tracheophyta</taxon>
        <taxon>Spermatophyta</taxon>
        <taxon>Magnoliopsida</taxon>
        <taxon>eudicotyledons</taxon>
        <taxon>Gunneridae</taxon>
        <taxon>Pentapetalae</taxon>
        <taxon>rosids</taxon>
        <taxon>fabids</taxon>
        <taxon>Rosales</taxon>
        <taxon>Cannabaceae</taxon>
        <taxon>Cannabis</taxon>
    </lineage>
</organism>
<evidence type="ECO:0000313" key="13">
    <source>
        <dbReference type="Proteomes" id="UP000583929"/>
    </source>
</evidence>
<evidence type="ECO:0000256" key="8">
    <source>
        <dbReference type="ARBA" id="ARBA00047776"/>
    </source>
</evidence>
<protein>
    <recommendedName>
        <fullName evidence="3">ferredoxin--NADP(+) reductase</fullName>
        <ecNumber evidence="3">1.18.1.2</ecNumber>
    </recommendedName>
</protein>
<dbReference type="GO" id="GO:0004324">
    <property type="term" value="F:ferredoxin-NADP+ reductase activity"/>
    <property type="evidence" value="ECO:0007669"/>
    <property type="project" value="UniProtKB-EC"/>
</dbReference>
<feature type="binding site" evidence="10">
    <location>
        <position position="218"/>
    </location>
    <ligand>
        <name>NADP(+)</name>
        <dbReference type="ChEBI" id="CHEBI:58349"/>
    </ligand>
</feature>
<evidence type="ECO:0000256" key="2">
    <source>
        <dbReference type="ARBA" id="ARBA00008312"/>
    </source>
</evidence>
<dbReference type="InterPro" id="IPR039261">
    <property type="entry name" value="FNR_nucleotide-bd"/>
</dbReference>
<keyword evidence="5 9" id="KW-0274">FAD</keyword>
<evidence type="ECO:0000256" key="10">
    <source>
        <dbReference type="PIRSR" id="PIRSR000361-1"/>
    </source>
</evidence>
<accession>A0A7J6FNE4</accession>
<evidence type="ECO:0000256" key="1">
    <source>
        <dbReference type="ARBA" id="ARBA00001974"/>
    </source>
</evidence>
<keyword evidence="4 9" id="KW-0285">Flavoprotein</keyword>
<dbReference type="AlphaFoldDB" id="A0A7J6FNE4"/>
<evidence type="ECO:0000256" key="7">
    <source>
        <dbReference type="ARBA" id="ARBA00023002"/>
    </source>
</evidence>
<comment type="similarity">
    <text evidence="2">Belongs to the ferredoxin--NADP reductase type 1 family.</text>
</comment>
<dbReference type="InterPro" id="IPR001433">
    <property type="entry name" value="OxRdtase_FAD/NAD-bd"/>
</dbReference>
<feature type="domain" description="FAD-binding FR-type" evidence="11">
    <location>
        <begin position="86"/>
        <end position="202"/>
    </location>
</feature>
<comment type="catalytic activity">
    <reaction evidence="8">
        <text>2 reduced [2Fe-2S]-[ferredoxin] + NADP(+) + H(+) = 2 oxidized [2Fe-2S]-[ferredoxin] + NADPH</text>
        <dbReference type="Rhea" id="RHEA:20125"/>
        <dbReference type="Rhea" id="RHEA-COMP:10000"/>
        <dbReference type="Rhea" id="RHEA-COMP:10001"/>
        <dbReference type="ChEBI" id="CHEBI:15378"/>
        <dbReference type="ChEBI" id="CHEBI:33737"/>
        <dbReference type="ChEBI" id="CHEBI:33738"/>
        <dbReference type="ChEBI" id="CHEBI:57783"/>
        <dbReference type="ChEBI" id="CHEBI:58349"/>
        <dbReference type="EC" id="1.18.1.2"/>
    </reaction>
</comment>
<dbReference type="Gene3D" id="2.40.30.10">
    <property type="entry name" value="Translation factors"/>
    <property type="match status" value="1"/>
</dbReference>
<comment type="caution">
    <text evidence="12">The sequence shown here is derived from an EMBL/GenBank/DDBJ whole genome shotgun (WGS) entry which is preliminary data.</text>
</comment>
<dbReference type="SUPFAM" id="SSF52343">
    <property type="entry name" value="Ferredoxin reductase-like, C-terminal NADP-linked domain"/>
    <property type="match status" value="1"/>
</dbReference>
<keyword evidence="13" id="KW-1185">Reference proteome</keyword>
<dbReference type="PROSITE" id="PS51384">
    <property type="entry name" value="FAD_FR"/>
    <property type="match status" value="1"/>
</dbReference>
<comment type="cofactor">
    <cofactor evidence="1">
        <name>FAD</name>
        <dbReference type="ChEBI" id="CHEBI:57692"/>
    </cofactor>
</comment>
<evidence type="ECO:0000256" key="9">
    <source>
        <dbReference type="PIRNR" id="PIRNR000361"/>
    </source>
</evidence>
<dbReference type="InterPro" id="IPR017927">
    <property type="entry name" value="FAD-bd_FR_type"/>
</dbReference>